<dbReference type="RefSeq" id="WP_274943344.1">
    <property type="nucleotide sequence ID" value="NZ_JANWOI010000002.1"/>
</dbReference>
<feature type="transmembrane region" description="Helical" evidence="6">
    <location>
        <begin position="259"/>
        <end position="280"/>
    </location>
</feature>
<keyword evidence="3 6" id="KW-0812">Transmembrane</keyword>
<protein>
    <submittedName>
        <fullName evidence="7">Oligosaccharide flippase family protein</fullName>
    </submittedName>
</protein>
<dbReference type="AlphaFoldDB" id="A0A9X3TY21"/>
<feature type="transmembrane region" description="Helical" evidence="6">
    <location>
        <begin position="451"/>
        <end position="470"/>
    </location>
</feature>
<comment type="subcellular location">
    <subcellularLocation>
        <location evidence="1">Cell membrane</location>
        <topology evidence="1">Multi-pass membrane protein</topology>
    </subcellularLocation>
</comment>
<feature type="transmembrane region" description="Helical" evidence="6">
    <location>
        <begin position="139"/>
        <end position="159"/>
    </location>
</feature>
<keyword evidence="8" id="KW-1185">Reference proteome</keyword>
<evidence type="ECO:0000313" key="7">
    <source>
        <dbReference type="EMBL" id="MDA5193644.1"/>
    </source>
</evidence>
<dbReference type="Proteomes" id="UP001141619">
    <property type="component" value="Unassembled WGS sequence"/>
</dbReference>
<accession>A0A9X3TY21</accession>
<feature type="transmembrane region" description="Helical" evidence="6">
    <location>
        <begin position="412"/>
        <end position="430"/>
    </location>
</feature>
<name>A0A9X3TY21_9PROT</name>
<feature type="transmembrane region" description="Helical" evidence="6">
    <location>
        <begin position="171"/>
        <end position="190"/>
    </location>
</feature>
<dbReference type="InterPro" id="IPR050833">
    <property type="entry name" value="Poly_Biosynth_Transport"/>
</dbReference>
<evidence type="ECO:0000256" key="4">
    <source>
        <dbReference type="ARBA" id="ARBA00022989"/>
    </source>
</evidence>
<evidence type="ECO:0000256" key="2">
    <source>
        <dbReference type="ARBA" id="ARBA00022475"/>
    </source>
</evidence>
<keyword evidence="2" id="KW-1003">Cell membrane</keyword>
<organism evidence="7 8">
    <name type="scientific">Govanella unica</name>
    <dbReference type="NCBI Taxonomy" id="2975056"/>
    <lineage>
        <taxon>Bacteria</taxon>
        <taxon>Pseudomonadati</taxon>
        <taxon>Pseudomonadota</taxon>
        <taxon>Alphaproteobacteria</taxon>
        <taxon>Emcibacterales</taxon>
        <taxon>Govanellaceae</taxon>
        <taxon>Govanella</taxon>
    </lineage>
</organism>
<reference evidence="7" key="2">
    <citation type="journal article" date="2023" name="Syst. Appl. Microbiol.">
        <title>Govania unica gen. nov., sp. nov., a rare biosphere bacterium that represents a novel family in the class Alphaproteobacteria.</title>
        <authorList>
            <person name="Vandamme P."/>
            <person name="Peeters C."/>
            <person name="Hettiarachchi A."/>
            <person name="Cnockaert M."/>
            <person name="Carlier A."/>
        </authorList>
    </citation>
    <scope>NUCLEOTIDE SEQUENCE</scope>
    <source>
        <strain evidence="7">LMG 31809</strain>
    </source>
</reference>
<feature type="transmembrane region" description="Helical" evidence="6">
    <location>
        <begin position="388"/>
        <end position="406"/>
    </location>
</feature>
<dbReference type="PANTHER" id="PTHR30250">
    <property type="entry name" value="PST FAMILY PREDICTED COLANIC ACID TRANSPORTER"/>
    <property type="match status" value="1"/>
</dbReference>
<keyword evidence="5 6" id="KW-0472">Membrane</keyword>
<feature type="transmembrane region" description="Helical" evidence="6">
    <location>
        <begin position="346"/>
        <end position="367"/>
    </location>
</feature>
<dbReference type="PANTHER" id="PTHR30250:SF11">
    <property type="entry name" value="O-ANTIGEN TRANSPORTER-RELATED"/>
    <property type="match status" value="1"/>
</dbReference>
<proteinExistence type="predicted"/>
<keyword evidence="4 6" id="KW-1133">Transmembrane helix</keyword>
<reference evidence="7" key="1">
    <citation type="submission" date="2022-08" db="EMBL/GenBank/DDBJ databases">
        <authorList>
            <person name="Vandamme P."/>
            <person name="Hettiarachchi A."/>
            <person name="Peeters C."/>
            <person name="Cnockaert M."/>
            <person name="Carlier A."/>
        </authorList>
    </citation>
    <scope>NUCLEOTIDE SEQUENCE</scope>
    <source>
        <strain evidence="7">LMG 31809</strain>
    </source>
</reference>
<evidence type="ECO:0000256" key="3">
    <source>
        <dbReference type="ARBA" id="ARBA00022692"/>
    </source>
</evidence>
<feature type="transmembrane region" description="Helical" evidence="6">
    <location>
        <begin position="98"/>
        <end position="119"/>
    </location>
</feature>
<evidence type="ECO:0000256" key="5">
    <source>
        <dbReference type="ARBA" id="ARBA00023136"/>
    </source>
</evidence>
<evidence type="ECO:0000256" key="6">
    <source>
        <dbReference type="SAM" id="Phobius"/>
    </source>
</evidence>
<feature type="transmembrane region" description="Helical" evidence="6">
    <location>
        <begin position="320"/>
        <end position="340"/>
    </location>
</feature>
<dbReference type="GO" id="GO:0005886">
    <property type="term" value="C:plasma membrane"/>
    <property type="evidence" value="ECO:0007669"/>
    <property type="project" value="UniProtKB-SubCell"/>
</dbReference>
<comment type="caution">
    <text evidence="7">The sequence shown here is derived from an EMBL/GenBank/DDBJ whole genome shotgun (WGS) entry which is preliminary data.</text>
</comment>
<evidence type="ECO:0000313" key="8">
    <source>
        <dbReference type="Proteomes" id="UP001141619"/>
    </source>
</evidence>
<dbReference type="EMBL" id="JANWOI010000002">
    <property type="protein sequence ID" value="MDA5193644.1"/>
    <property type="molecule type" value="Genomic_DNA"/>
</dbReference>
<feature type="transmembrane region" description="Helical" evidence="6">
    <location>
        <begin position="476"/>
        <end position="495"/>
    </location>
</feature>
<sequence length="512" mass="55172">MTQDAQGPDANRSTSDNMVAKSAGLAFLGKLGAVIEPVGVIIFANLYGAATLGVFMLFWGYVMISTGASDLAMSTALQRFVPSTRDEDRIHAVLKASLLISGVLSLLFAIILTVLAPWLAEYVNAAPEVSKDLPTIIAIYAWAIPLWCYIEVSTAAVRARHAFGPEVKVRIFYEQGLRIISGVLFFFIGLADYGLFLSHLLALFVACILSTRLLGQHYDLKRLWATRVSPELFRELVQFGSPMTGANVMKRFHSNFPIFVLNFIIPGAAGAIAVAVFAVARKVVSALQVIRQSFEYVIAPLASAENALSGKAALRDMYAFSTRLIWSLFMPAGALVVALRHDIASLVGPTFAGAGVLIAILSLGRAVEAATGPSQALQEMLTRSRVSLVNGLIGFAVTALMMLWMTPHWGSVGAAIATAIGINVPSLLSLQQINKLYGLQPYDRRLIRPAIWSFSGAAMIFIAVAIVGSASIAIRMGVGATAFFAAYILLLRFGFSDRDAAVFGKFARWIRN</sequence>
<gene>
    <name evidence="7" type="ORF">NYP16_06705</name>
</gene>
<evidence type="ECO:0000256" key="1">
    <source>
        <dbReference type="ARBA" id="ARBA00004651"/>
    </source>
</evidence>